<evidence type="ECO:0000313" key="10">
    <source>
        <dbReference type="Proteomes" id="UP000051010"/>
    </source>
</evidence>
<dbReference type="InterPro" id="IPR011701">
    <property type="entry name" value="MFS"/>
</dbReference>
<feature type="transmembrane region" description="Helical" evidence="7">
    <location>
        <begin position="242"/>
        <end position="262"/>
    </location>
</feature>
<feature type="transmembrane region" description="Helical" evidence="7">
    <location>
        <begin position="269"/>
        <end position="291"/>
    </location>
</feature>
<evidence type="ECO:0000256" key="4">
    <source>
        <dbReference type="ARBA" id="ARBA00022692"/>
    </source>
</evidence>
<dbReference type="PATRIC" id="fig|1423786.4.peg.1822"/>
<keyword evidence="4 7" id="KW-0812">Transmembrane</keyword>
<feature type="transmembrane region" description="Helical" evidence="7">
    <location>
        <begin position="358"/>
        <end position="381"/>
    </location>
</feature>
<dbReference type="Proteomes" id="UP000051010">
    <property type="component" value="Unassembled WGS sequence"/>
</dbReference>
<feature type="transmembrane region" description="Helical" evidence="7">
    <location>
        <begin position="202"/>
        <end position="222"/>
    </location>
</feature>
<dbReference type="AlphaFoldDB" id="A0A0R1YLG4"/>
<keyword evidence="6 7" id="KW-0472">Membrane</keyword>
<gene>
    <name evidence="9" type="ORF">FD47_GL001716</name>
</gene>
<dbReference type="PROSITE" id="PS00216">
    <property type="entry name" value="SUGAR_TRANSPORT_1"/>
    <property type="match status" value="1"/>
</dbReference>
<dbReference type="InterPro" id="IPR036259">
    <property type="entry name" value="MFS_trans_sf"/>
</dbReference>
<protein>
    <submittedName>
        <fullName evidence="9">Transporter, major facilitator family protein</fullName>
    </submittedName>
</protein>
<keyword evidence="3" id="KW-0813">Transport</keyword>
<dbReference type="GO" id="GO:0005886">
    <property type="term" value="C:plasma membrane"/>
    <property type="evidence" value="ECO:0007669"/>
    <property type="project" value="UniProtKB-SubCell"/>
</dbReference>
<feature type="transmembrane region" description="Helical" evidence="7">
    <location>
        <begin position="331"/>
        <end position="352"/>
    </location>
</feature>
<dbReference type="PANTHER" id="PTHR23514:SF3">
    <property type="entry name" value="BYPASS OF STOP CODON PROTEIN 6"/>
    <property type="match status" value="1"/>
</dbReference>
<keyword evidence="5 7" id="KW-1133">Transmembrane helix</keyword>
<evidence type="ECO:0000256" key="1">
    <source>
        <dbReference type="ARBA" id="ARBA00004651"/>
    </source>
</evidence>
<accession>A0A0R1YLG4</accession>
<dbReference type="Gene3D" id="1.20.1250.20">
    <property type="entry name" value="MFS general substrate transporter like domains"/>
    <property type="match status" value="1"/>
</dbReference>
<feature type="domain" description="Major facilitator superfamily (MFS) profile" evidence="8">
    <location>
        <begin position="1"/>
        <end position="382"/>
    </location>
</feature>
<dbReference type="Pfam" id="PF07690">
    <property type="entry name" value="MFS_1"/>
    <property type="match status" value="1"/>
</dbReference>
<dbReference type="PROSITE" id="PS50850">
    <property type="entry name" value="MFS"/>
    <property type="match status" value="1"/>
</dbReference>
<dbReference type="InterPro" id="IPR051788">
    <property type="entry name" value="MFS_Transporter"/>
</dbReference>
<comment type="similarity">
    <text evidence="2">Belongs to the major facilitator superfamily.</text>
</comment>
<evidence type="ECO:0000313" key="9">
    <source>
        <dbReference type="EMBL" id="KRM43057.1"/>
    </source>
</evidence>
<feature type="transmembrane region" description="Helical" evidence="7">
    <location>
        <begin position="148"/>
        <end position="167"/>
    </location>
</feature>
<dbReference type="InterPro" id="IPR005829">
    <property type="entry name" value="Sugar_transporter_CS"/>
</dbReference>
<evidence type="ECO:0000256" key="7">
    <source>
        <dbReference type="SAM" id="Phobius"/>
    </source>
</evidence>
<feature type="transmembrane region" description="Helical" evidence="7">
    <location>
        <begin position="5"/>
        <end position="26"/>
    </location>
</feature>
<sequence>MYFNYLIHGMAIVILAQNMAVLGRQWHVGDAGVSLVISSLGIGRLLVLYVAGDLSDKYGRKLFVRIGIVTYVAFFIGIIFSRSMVEAYFFGILAGMANSFLDSGTYPALMELFPKNQASANIMIKAFASVGELILPIFVASLEHFHLWYGWSFIFCGVAMTLNFLMVQNRTFPKMLVAPKVKRRKPSEKREPGSAKITPRQLFLGIVLTIFGYISMATFYLVSQWLTQYGMSVGLDMTHARMLVSIYSVGSIVGVVTTAILVSRLIKPVWFMLFDTIFSFVALMTVILIPTDSIMNVASFVIGCTAAGGVMQIGLTLMSDIFPSAKGRITGIYYTASGLASFTIPVFTAFISKTSITNIMWFDVAIAGVGILCSLAVLLSFKKGVAGLPKSLTSSSEIKQSLSTEPKLDVK</sequence>
<proteinExistence type="inferred from homology"/>
<evidence type="ECO:0000256" key="3">
    <source>
        <dbReference type="ARBA" id="ARBA00022448"/>
    </source>
</evidence>
<dbReference type="EMBL" id="AZFZ01000039">
    <property type="protein sequence ID" value="KRM43057.1"/>
    <property type="molecule type" value="Genomic_DNA"/>
</dbReference>
<dbReference type="GO" id="GO:0022857">
    <property type="term" value="F:transmembrane transporter activity"/>
    <property type="evidence" value="ECO:0007669"/>
    <property type="project" value="InterPro"/>
</dbReference>
<evidence type="ECO:0000256" key="5">
    <source>
        <dbReference type="ARBA" id="ARBA00022989"/>
    </source>
</evidence>
<dbReference type="InterPro" id="IPR020846">
    <property type="entry name" value="MFS_dom"/>
</dbReference>
<feature type="transmembrane region" description="Helical" evidence="7">
    <location>
        <begin position="62"/>
        <end position="81"/>
    </location>
</feature>
<dbReference type="SUPFAM" id="SSF103473">
    <property type="entry name" value="MFS general substrate transporter"/>
    <property type="match status" value="1"/>
</dbReference>
<evidence type="ECO:0000259" key="8">
    <source>
        <dbReference type="PROSITE" id="PS50850"/>
    </source>
</evidence>
<comment type="subcellular location">
    <subcellularLocation>
        <location evidence="1">Cell membrane</location>
        <topology evidence="1">Multi-pass membrane protein</topology>
    </subcellularLocation>
</comment>
<feature type="transmembrane region" description="Helical" evidence="7">
    <location>
        <begin position="297"/>
        <end position="319"/>
    </location>
</feature>
<dbReference type="PANTHER" id="PTHR23514">
    <property type="entry name" value="BYPASS OF STOP CODON PROTEIN 6"/>
    <property type="match status" value="1"/>
</dbReference>
<organism evidence="9 10">
    <name type="scientific">Lentilactobacillus parafarraginis DSM 18390 = JCM 14109</name>
    <dbReference type="NCBI Taxonomy" id="1423786"/>
    <lineage>
        <taxon>Bacteria</taxon>
        <taxon>Bacillati</taxon>
        <taxon>Bacillota</taxon>
        <taxon>Bacilli</taxon>
        <taxon>Lactobacillales</taxon>
        <taxon>Lactobacillaceae</taxon>
        <taxon>Lentilactobacillus</taxon>
    </lineage>
</organism>
<feature type="transmembrane region" description="Helical" evidence="7">
    <location>
        <begin position="32"/>
        <end position="50"/>
    </location>
</feature>
<comment type="caution">
    <text evidence="9">The sequence shown here is derived from an EMBL/GenBank/DDBJ whole genome shotgun (WGS) entry which is preliminary data.</text>
</comment>
<reference evidence="9 10" key="1">
    <citation type="journal article" date="2015" name="Genome Announc.">
        <title>Expanding the biotechnology potential of lactobacilli through comparative genomics of 213 strains and associated genera.</title>
        <authorList>
            <person name="Sun Z."/>
            <person name="Harris H.M."/>
            <person name="McCann A."/>
            <person name="Guo C."/>
            <person name="Argimon S."/>
            <person name="Zhang W."/>
            <person name="Yang X."/>
            <person name="Jeffery I.B."/>
            <person name="Cooney J.C."/>
            <person name="Kagawa T.F."/>
            <person name="Liu W."/>
            <person name="Song Y."/>
            <person name="Salvetti E."/>
            <person name="Wrobel A."/>
            <person name="Rasinkangas P."/>
            <person name="Parkhill J."/>
            <person name="Rea M.C."/>
            <person name="O'Sullivan O."/>
            <person name="Ritari J."/>
            <person name="Douillard F.P."/>
            <person name="Paul Ross R."/>
            <person name="Yang R."/>
            <person name="Briner A.E."/>
            <person name="Felis G.E."/>
            <person name="de Vos W.M."/>
            <person name="Barrangou R."/>
            <person name="Klaenhammer T.R."/>
            <person name="Caufield P.W."/>
            <person name="Cui Y."/>
            <person name="Zhang H."/>
            <person name="O'Toole P.W."/>
        </authorList>
    </citation>
    <scope>NUCLEOTIDE SEQUENCE [LARGE SCALE GENOMIC DNA]</scope>
    <source>
        <strain evidence="9 10">DSM 18390</strain>
    </source>
</reference>
<name>A0A0R1YLG4_9LACO</name>
<evidence type="ECO:0000256" key="2">
    <source>
        <dbReference type="ARBA" id="ARBA00008335"/>
    </source>
</evidence>
<evidence type="ECO:0000256" key="6">
    <source>
        <dbReference type="ARBA" id="ARBA00023136"/>
    </source>
</evidence>